<dbReference type="InterPro" id="IPR034660">
    <property type="entry name" value="DinB/YfiT-like"/>
</dbReference>
<proteinExistence type="predicted"/>
<dbReference type="PANTHER" id="PTHR36922:SF1">
    <property type="entry name" value="DUF1993 DOMAIN-CONTAINING PROTEIN"/>
    <property type="match status" value="1"/>
</dbReference>
<dbReference type="SUPFAM" id="SSF109854">
    <property type="entry name" value="DinB/YfiT-like putative metalloenzymes"/>
    <property type="match status" value="1"/>
</dbReference>
<organism evidence="1 2">
    <name type="scientific">Bradyrhizobium centrolobii</name>
    <dbReference type="NCBI Taxonomy" id="1505087"/>
    <lineage>
        <taxon>Bacteria</taxon>
        <taxon>Pseudomonadati</taxon>
        <taxon>Pseudomonadota</taxon>
        <taxon>Alphaproteobacteria</taxon>
        <taxon>Hyphomicrobiales</taxon>
        <taxon>Nitrobacteraceae</taxon>
        <taxon>Bradyrhizobium</taxon>
    </lineage>
</organism>
<dbReference type="EMBL" id="LUUB01000118">
    <property type="protein sequence ID" value="OAE99635.1"/>
    <property type="molecule type" value="Genomic_DNA"/>
</dbReference>
<reference evidence="1 2" key="1">
    <citation type="submission" date="2016-03" db="EMBL/GenBank/DDBJ databases">
        <title>Draft Genome Sequence of the Strain BR 10245 (Bradyrhizobium sp.) isolated from nodules of Centrolobium paraense.</title>
        <authorList>
            <person name="Simoes-Araujo J.L.Sr."/>
            <person name="Barauna A.C."/>
            <person name="Silva K."/>
            <person name="Zilli J.E."/>
        </authorList>
    </citation>
    <scope>NUCLEOTIDE SEQUENCE [LARGE SCALE GENOMIC DNA]</scope>
    <source>
        <strain evidence="1 2">BR 10245</strain>
    </source>
</reference>
<comment type="caution">
    <text evidence="1">The sequence shown here is derived from an EMBL/GenBank/DDBJ whole genome shotgun (WGS) entry which is preliminary data.</text>
</comment>
<dbReference type="OrthoDB" id="338237at2"/>
<dbReference type="InterPro" id="IPR018531">
    <property type="entry name" value="DUF1993"/>
</dbReference>
<dbReference type="AlphaFoldDB" id="A0A176Y9R3"/>
<dbReference type="Pfam" id="PF09351">
    <property type="entry name" value="DUF1993"/>
    <property type="match status" value="1"/>
</dbReference>
<evidence type="ECO:0008006" key="3">
    <source>
        <dbReference type="Google" id="ProtNLM"/>
    </source>
</evidence>
<dbReference type="RefSeq" id="WP_082906094.1">
    <property type="nucleotide sequence ID" value="NZ_LUUB01000118.1"/>
</dbReference>
<dbReference type="Proteomes" id="UP000076959">
    <property type="component" value="Unassembled WGS sequence"/>
</dbReference>
<evidence type="ECO:0000313" key="1">
    <source>
        <dbReference type="EMBL" id="OAE99635.1"/>
    </source>
</evidence>
<evidence type="ECO:0000313" key="2">
    <source>
        <dbReference type="Proteomes" id="UP000076959"/>
    </source>
</evidence>
<sequence>MEFDVSFSVYDITVPVMVHGLNVMDDYLDHAQALERTRGIELGRILGERLAPDMLTFGEQFSVSCNKVGAHMAKLMQRDAPAPHNTPMMYPALKERLIETRGFLQNVQPEEIAGAQSHTYELMPPIVRGWFGGDDYVRHLVLPDFFFHISIAHAILRRLGAKIGKRDYLGNLSQQSGSDYS</sequence>
<dbReference type="STRING" id="1505087.AYJ54_32600"/>
<accession>A0A176Y9R3</accession>
<dbReference type="Gene3D" id="1.20.120.450">
    <property type="entry name" value="dinb family like domain"/>
    <property type="match status" value="1"/>
</dbReference>
<protein>
    <recommendedName>
        <fullName evidence="3">DUF1993 domain-containing protein</fullName>
    </recommendedName>
</protein>
<keyword evidence="2" id="KW-1185">Reference proteome</keyword>
<name>A0A176Y9R3_9BRAD</name>
<gene>
    <name evidence="1" type="ORF">AYJ54_32600</name>
</gene>
<dbReference type="PANTHER" id="PTHR36922">
    <property type="entry name" value="BLL2446 PROTEIN"/>
    <property type="match status" value="1"/>
</dbReference>